<evidence type="ECO:0000256" key="5">
    <source>
        <dbReference type="ARBA" id="ARBA00023136"/>
    </source>
</evidence>
<dbReference type="PANTHER" id="PTHR30572">
    <property type="entry name" value="MEMBRANE COMPONENT OF TRANSPORTER-RELATED"/>
    <property type="match status" value="1"/>
</dbReference>
<keyword evidence="5 7" id="KW-0472">Membrane</keyword>
<dbReference type="GO" id="GO:0005886">
    <property type="term" value="C:plasma membrane"/>
    <property type="evidence" value="ECO:0007669"/>
    <property type="project" value="UniProtKB-SubCell"/>
</dbReference>
<comment type="similarity">
    <text evidence="6">Belongs to the ABC-4 integral membrane protein family.</text>
</comment>
<evidence type="ECO:0000256" key="3">
    <source>
        <dbReference type="ARBA" id="ARBA00022692"/>
    </source>
</evidence>
<evidence type="ECO:0000259" key="9">
    <source>
        <dbReference type="Pfam" id="PF12704"/>
    </source>
</evidence>
<feature type="domain" description="MacB-like periplasmic core" evidence="9">
    <location>
        <begin position="24"/>
        <end position="245"/>
    </location>
</feature>
<feature type="transmembrane region" description="Helical" evidence="7">
    <location>
        <begin position="330"/>
        <end position="356"/>
    </location>
</feature>
<feature type="domain" description="ABC3 transporter permease C-terminal" evidence="8">
    <location>
        <begin position="289"/>
        <end position="416"/>
    </location>
</feature>
<dbReference type="Pfam" id="PF12704">
    <property type="entry name" value="MacB_PCD"/>
    <property type="match status" value="1"/>
</dbReference>
<dbReference type="Pfam" id="PF02687">
    <property type="entry name" value="FtsX"/>
    <property type="match status" value="1"/>
</dbReference>
<accession>A0A9D9IFF0</accession>
<name>A0A9D9IFF0_9BACT</name>
<reference evidence="10" key="2">
    <citation type="journal article" date="2021" name="PeerJ">
        <title>Extensive microbial diversity within the chicken gut microbiome revealed by metagenomics and culture.</title>
        <authorList>
            <person name="Gilroy R."/>
            <person name="Ravi A."/>
            <person name="Getino M."/>
            <person name="Pursley I."/>
            <person name="Horton D.L."/>
            <person name="Alikhan N.F."/>
            <person name="Baker D."/>
            <person name="Gharbi K."/>
            <person name="Hall N."/>
            <person name="Watson M."/>
            <person name="Adriaenssens E.M."/>
            <person name="Foster-Nyarko E."/>
            <person name="Jarju S."/>
            <person name="Secka A."/>
            <person name="Antonio M."/>
            <person name="Oren A."/>
            <person name="Chaudhuri R.R."/>
            <person name="La Ragione R."/>
            <person name="Hildebrand F."/>
            <person name="Pallen M.J."/>
        </authorList>
    </citation>
    <scope>NUCLEOTIDE SEQUENCE</scope>
    <source>
        <strain evidence="10">B2-22910</strain>
    </source>
</reference>
<evidence type="ECO:0000256" key="2">
    <source>
        <dbReference type="ARBA" id="ARBA00022475"/>
    </source>
</evidence>
<keyword evidence="2" id="KW-1003">Cell membrane</keyword>
<feature type="transmembrane region" description="Helical" evidence="7">
    <location>
        <begin position="285"/>
        <end position="310"/>
    </location>
</feature>
<protein>
    <submittedName>
        <fullName evidence="10">ABC transporter permease</fullName>
    </submittedName>
</protein>
<dbReference type="InterPro" id="IPR025857">
    <property type="entry name" value="MacB_PCD"/>
</dbReference>
<evidence type="ECO:0000313" key="10">
    <source>
        <dbReference type="EMBL" id="MBO8471522.1"/>
    </source>
</evidence>
<evidence type="ECO:0000256" key="1">
    <source>
        <dbReference type="ARBA" id="ARBA00004651"/>
    </source>
</evidence>
<gene>
    <name evidence="10" type="ORF">IAB82_06990</name>
</gene>
<evidence type="ECO:0000256" key="4">
    <source>
        <dbReference type="ARBA" id="ARBA00022989"/>
    </source>
</evidence>
<feature type="transmembrane region" description="Helical" evidence="7">
    <location>
        <begin position="25"/>
        <end position="48"/>
    </location>
</feature>
<comment type="caution">
    <text evidence="10">The sequence shown here is derived from an EMBL/GenBank/DDBJ whole genome shotgun (WGS) entry which is preliminary data.</text>
</comment>
<dbReference type="InterPro" id="IPR003838">
    <property type="entry name" value="ABC3_permease_C"/>
</dbReference>
<dbReference type="AlphaFoldDB" id="A0A9D9IFF0"/>
<evidence type="ECO:0000259" key="8">
    <source>
        <dbReference type="Pfam" id="PF02687"/>
    </source>
</evidence>
<dbReference type="InterPro" id="IPR050250">
    <property type="entry name" value="Macrolide_Exporter_MacB"/>
</dbReference>
<dbReference type="Proteomes" id="UP000823603">
    <property type="component" value="Unassembled WGS sequence"/>
</dbReference>
<dbReference type="GO" id="GO:0022857">
    <property type="term" value="F:transmembrane transporter activity"/>
    <property type="evidence" value="ECO:0007669"/>
    <property type="project" value="TreeGrafter"/>
</dbReference>
<evidence type="ECO:0000256" key="6">
    <source>
        <dbReference type="ARBA" id="ARBA00038076"/>
    </source>
</evidence>
<dbReference type="PANTHER" id="PTHR30572:SF4">
    <property type="entry name" value="ABC TRANSPORTER PERMEASE YTRF"/>
    <property type="match status" value="1"/>
</dbReference>
<sequence>MMHIFDIEWWNEIFQSIGRNKRRSIFTALGVVWGTFMLILLLGVGMGLSDITVGEMADNASNTVFMYSSQTSVPYKGMKSGRWWNIRYSDVEEMAGLQGVKIAGALGPTRGLKLIHGGTAYDSYTAAYDLGFQAIDGIAAYQGRLINRIDIQQRRKVCLVPKAMAERIGGGKPVTGESVKLGNTYFTVIGTYIKTNQMFAMTDPDRTVIIPYTTDNYLFSSGSLYVNTIAITGKDNADLSDIEDRCRMILSDNHLVSPEDDKAIGSFNAKELLDKIQGLFSGIIFLTWFVGAGTLLAGIIGISNIMLIIVRERRQEIGVRRALGARPKEIISQVLAESTVLSLMAGVIGMTMAILVQGVLDKTLLPVILQDTYMAGMASMYTLQLPFGTAVFAFSLILAGSLAAGILPAYKAITISAVDALREE</sequence>
<comment type="subcellular location">
    <subcellularLocation>
        <location evidence="1">Cell membrane</location>
        <topology evidence="1">Multi-pass membrane protein</topology>
    </subcellularLocation>
</comment>
<evidence type="ECO:0000313" key="11">
    <source>
        <dbReference type="Proteomes" id="UP000823603"/>
    </source>
</evidence>
<proteinExistence type="inferred from homology"/>
<dbReference type="EMBL" id="JADIMB010000103">
    <property type="protein sequence ID" value="MBO8471522.1"/>
    <property type="molecule type" value="Genomic_DNA"/>
</dbReference>
<organism evidence="10 11">
    <name type="scientific">Candidatus Cryptobacteroides faecavium</name>
    <dbReference type="NCBI Taxonomy" id="2840762"/>
    <lineage>
        <taxon>Bacteria</taxon>
        <taxon>Pseudomonadati</taxon>
        <taxon>Bacteroidota</taxon>
        <taxon>Bacteroidia</taxon>
        <taxon>Bacteroidales</taxon>
        <taxon>Candidatus Cryptobacteroides</taxon>
    </lineage>
</organism>
<keyword evidence="4 7" id="KW-1133">Transmembrane helix</keyword>
<feature type="transmembrane region" description="Helical" evidence="7">
    <location>
        <begin position="387"/>
        <end position="407"/>
    </location>
</feature>
<evidence type="ECO:0000256" key="7">
    <source>
        <dbReference type="SAM" id="Phobius"/>
    </source>
</evidence>
<keyword evidence="3 7" id="KW-0812">Transmembrane</keyword>
<reference evidence="10" key="1">
    <citation type="submission" date="2020-10" db="EMBL/GenBank/DDBJ databases">
        <authorList>
            <person name="Gilroy R."/>
        </authorList>
    </citation>
    <scope>NUCLEOTIDE SEQUENCE</scope>
    <source>
        <strain evidence="10">B2-22910</strain>
    </source>
</reference>